<name>A0A7R9T428_9CHLO</name>
<proteinExistence type="predicted"/>
<protein>
    <submittedName>
        <fullName evidence="3">Uncharacterized protein</fullName>
    </submittedName>
</protein>
<sequence length="614" mass="68728">MEAVKADATRARTASEKASERCAEQEARVFRAVRAAERMKQRVEEAEQRASRAQRAMASSDESNAAHSCELVERAKREITDARRRNEDLETRLTQTTSELEALREKLGPDMERARLEGAQSYRVRIEALTTARDDLQREVEARQSKIDELERADAKARARYDELRRGAEFKIQTLEQRCANAERRVLEKEASVRVAATARDAAERRCEEHEKILEKSSSQDVVITSLLAKLEQRVCELYAKADSAAKLMQTQRKGDATKMAKLQARVRAARRARDAAKTRASRLVRENEESLMRIGIMEVQLKDAERMIENANREWLAECRRRETAESVSSRAEDELGEIRAKMNALESDRAVVQRENQKSYAMALEQNVHAEERIAELTSQLEALKSDLAAASEALAAAQVDVNAATTREQSLRWKSQELESSNANLQRAIDEQRAAIDERDGVEATLAKREEELANAEARSARLDCELTDAKIDARRAREAMAKMQSELDALRAQRPASSLSSELAVVEAIRRDLATPEPAKTVPGALALSPDQVQPSSTTATTTTTIIVDAPPEQKEQTRSTQPSPARRARRRANPFADKENPDASPKLTVVPRRQHTNAPLSPLSLLGVR</sequence>
<evidence type="ECO:0000313" key="3">
    <source>
        <dbReference type="EMBL" id="CAD8224206.1"/>
    </source>
</evidence>
<gene>
    <name evidence="3" type="ORF">OLUC0939_LOCUS4932</name>
</gene>
<evidence type="ECO:0000256" key="1">
    <source>
        <dbReference type="SAM" id="Coils"/>
    </source>
</evidence>
<evidence type="ECO:0000256" key="2">
    <source>
        <dbReference type="SAM" id="MobiDB-lite"/>
    </source>
</evidence>
<feature type="region of interest" description="Disordered" evidence="2">
    <location>
        <begin position="42"/>
        <end position="69"/>
    </location>
</feature>
<accession>A0A7R9T428</accession>
<dbReference type="AlphaFoldDB" id="A0A7R9T428"/>
<feature type="region of interest" description="Disordered" evidence="2">
    <location>
        <begin position="1"/>
        <end position="24"/>
    </location>
</feature>
<feature type="compositionally biased region" description="Low complexity" evidence="2">
    <location>
        <begin position="51"/>
        <end position="60"/>
    </location>
</feature>
<feature type="coiled-coil region" evidence="1">
    <location>
        <begin position="260"/>
        <end position="497"/>
    </location>
</feature>
<keyword evidence="1" id="KW-0175">Coiled coil</keyword>
<organism evidence="3">
    <name type="scientific">Ostreococcus sp. 'lucimarinus'</name>
    <dbReference type="NCBI Taxonomy" id="242159"/>
    <lineage>
        <taxon>Eukaryota</taxon>
        <taxon>Viridiplantae</taxon>
        <taxon>Chlorophyta</taxon>
        <taxon>Mamiellophyceae</taxon>
        <taxon>Mamiellales</taxon>
        <taxon>Bathycoccaceae</taxon>
        <taxon>Ostreococcus</taxon>
    </lineage>
</organism>
<feature type="region of interest" description="Disordered" evidence="2">
    <location>
        <begin position="524"/>
        <end position="614"/>
    </location>
</feature>
<dbReference type="EMBL" id="HBDX01005738">
    <property type="protein sequence ID" value="CAD8224206.1"/>
    <property type="molecule type" value="Transcribed_RNA"/>
</dbReference>
<reference evidence="3" key="1">
    <citation type="submission" date="2021-01" db="EMBL/GenBank/DDBJ databases">
        <authorList>
            <person name="Corre E."/>
            <person name="Pelletier E."/>
            <person name="Niang G."/>
            <person name="Scheremetjew M."/>
            <person name="Finn R."/>
            <person name="Kale V."/>
            <person name="Holt S."/>
            <person name="Cochrane G."/>
            <person name="Meng A."/>
            <person name="Brown T."/>
            <person name="Cohen L."/>
        </authorList>
    </citation>
    <scope>NUCLEOTIDE SEQUENCE</scope>
    <source>
        <strain evidence="3">Clade-A-BCC118000</strain>
    </source>
</reference>